<evidence type="ECO:0000256" key="2">
    <source>
        <dbReference type="SAM" id="Phobius"/>
    </source>
</evidence>
<keyword evidence="2" id="KW-0472">Membrane</keyword>
<gene>
    <name evidence="3" type="ORF">SAMN06265222_101267</name>
</gene>
<sequence>MAAHPSGKKKTTVAGVVIAILIGGYTMLRPQINEATGWNLPSISKHDTNRGGSGNSPGPTQVKPPSEAFAASNPDRGSGATGSSKTGSGGPLADRMSSAQSSSKQAGSASAGSDTSSASPGAAADSSLKYGLLQETSSNRYMSPAGLQYTPGSAEGHRLEHLKRHTADQPSRPGKHGVFDGGMEGALKSIDKAYENAKAEKRTTKQVDGNRTIYTVDMGKRVGYIGGREGNQRRKPMARRIRLVLEGNRVITAFPL</sequence>
<keyword evidence="2" id="KW-0812">Transmembrane</keyword>
<evidence type="ECO:0000313" key="3">
    <source>
        <dbReference type="EMBL" id="SMP39175.1"/>
    </source>
</evidence>
<keyword evidence="2" id="KW-1133">Transmembrane helix</keyword>
<dbReference type="EMBL" id="FXUG01000001">
    <property type="protein sequence ID" value="SMP39175.1"/>
    <property type="molecule type" value="Genomic_DNA"/>
</dbReference>
<feature type="region of interest" description="Disordered" evidence="1">
    <location>
        <begin position="39"/>
        <end position="124"/>
    </location>
</feature>
<keyword evidence="4" id="KW-1185">Reference proteome</keyword>
<evidence type="ECO:0000256" key="1">
    <source>
        <dbReference type="SAM" id="MobiDB-lite"/>
    </source>
</evidence>
<reference evidence="3 4" key="1">
    <citation type="submission" date="2017-05" db="EMBL/GenBank/DDBJ databases">
        <authorList>
            <person name="Varghese N."/>
            <person name="Submissions S."/>
        </authorList>
    </citation>
    <scope>NUCLEOTIDE SEQUENCE [LARGE SCALE GENOMIC DNA]</scope>
    <source>
        <strain evidence="3 4">DSM 25457</strain>
    </source>
</reference>
<evidence type="ECO:0000313" key="4">
    <source>
        <dbReference type="Proteomes" id="UP001158067"/>
    </source>
</evidence>
<feature type="compositionally biased region" description="Low complexity" evidence="1">
    <location>
        <begin position="77"/>
        <end position="86"/>
    </location>
</feature>
<comment type="caution">
    <text evidence="3">The sequence shown here is derived from an EMBL/GenBank/DDBJ whole genome shotgun (WGS) entry which is preliminary data.</text>
</comment>
<proteinExistence type="predicted"/>
<protein>
    <recommendedName>
        <fullName evidence="5">Sporulation protein</fullName>
    </recommendedName>
</protein>
<feature type="transmembrane region" description="Helical" evidence="2">
    <location>
        <begin position="12"/>
        <end position="28"/>
    </location>
</feature>
<dbReference type="Proteomes" id="UP001158067">
    <property type="component" value="Unassembled WGS sequence"/>
</dbReference>
<dbReference type="RefSeq" id="WP_283430515.1">
    <property type="nucleotide sequence ID" value="NZ_FXUG01000001.1"/>
</dbReference>
<feature type="compositionally biased region" description="Low complexity" evidence="1">
    <location>
        <begin position="97"/>
        <end position="124"/>
    </location>
</feature>
<name>A0ABY1PNQ1_9BACT</name>
<organism evidence="3 4">
    <name type="scientific">Neorhodopirellula lusitana</name>
    <dbReference type="NCBI Taxonomy" id="445327"/>
    <lineage>
        <taxon>Bacteria</taxon>
        <taxon>Pseudomonadati</taxon>
        <taxon>Planctomycetota</taxon>
        <taxon>Planctomycetia</taxon>
        <taxon>Pirellulales</taxon>
        <taxon>Pirellulaceae</taxon>
        <taxon>Neorhodopirellula</taxon>
    </lineage>
</organism>
<accession>A0ABY1PNQ1</accession>
<evidence type="ECO:0008006" key="5">
    <source>
        <dbReference type="Google" id="ProtNLM"/>
    </source>
</evidence>